<dbReference type="EMBL" id="SIJB01000018">
    <property type="protein sequence ID" value="NBI28884.1"/>
    <property type="molecule type" value="Genomic_DNA"/>
</dbReference>
<protein>
    <submittedName>
        <fullName evidence="1">Cyclic lactone autoinducer peptide</fullName>
    </submittedName>
</protein>
<dbReference type="InterPro" id="IPR009229">
    <property type="entry name" value="AgrD"/>
</dbReference>
<dbReference type="AlphaFoldDB" id="A0A6N9Q2I4"/>
<gene>
    <name evidence="1" type="ORF">ERL59_07925</name>
</gene>
<comment type="caution">
    <text evidence="1">The sequence shown here is derived from an EMBL/GenBank/DDBJ whole genome shotgun (WGS) entry which is preliminary data.</text>
</comment>
<keyword evidence="2" id="KW-1185">Reference proteome</keyword>
<proteinExistence type="predicted"/>
<dbReference type="Proteomes" id="UP000448943">
    <property type="component" value="Unassembled WGS sequence"/>
</dbReference>
<dbReference type="NCBIfam" id="TIGR04223">
    <property type="entry name" value="quorum_AgrD"/>
    <property type="match status" value="1"/>
</dbReference>
<reference evidence="1 2" key="1">
    <citation type="submission" date="2019-01" db="EMBL/GenBank/DDBJ databases">
        <title>Chengkuizengella sp. nov., isolated from deep-sea sediment of East Pacific Ocean.</title>
        <authorList>
            <person name="Yang J."/>
            <person name="Lai Q."/>
            <person name="Shao Z."/>
        </authorList>
    </citation>
    <scope>NUCLEOTIDE SEQUENCE [LARGE SCALE GENOMIC DNA]</scope>
    <source>
        <strain evidence="1 2">YPA3-1-1</strain>
    </source>
</reference>
<accession>A0A6N9Q2I4</accession>
<name>A0A6N9Q2I4_9BACL</name>
<sequence length="49" mass="5543">MKLLKKIAVISSLILGFIAEMTVSTASNMMLHQPKVPKELLDKEVDHHR</sequence>
<evidence type="ECO:0000313" key="1">
    <source>
        <dbReference type="EMBL" id="NBI28884.1"/>
    </source>
</evidence>
<organism evidence="1 2">
    <name type="scientific">Chengkuizengella marina</name>
    <dbReference type="NCBI Taxonomy" id="2507566"/>
    <lineage>
        <taxon>Bacteria</taxon>
        <taxon>Bacillati</taxon>
        <taxon>Bacillota</taxon>
        <taxon>Bacilli</taxon>
        <taxon>Bacillales</taxon>
        <taxon>Paenibacillaceae</taxon>
        <taxon>Chengkuizengella</taxon>
    </lineage>
</organism>
<evidence type="ECO:0000313" key="2">
    <source>
        <dbReference type="Proteomes" id="UP000448943"/>
    </source>
</evidence>